<keyword evidence="1" id="KW-0560">Oxidoreductase</keyword>
<reference evidence="2 3" key="1">
    <citation type="submission" date="2014-03" db="EMBL/GenBank/DDBJ databases">
        <title>Genome of Haematobacter massiliensis CCUG 47968.</title>
        <authorList>
            <person name="Wang D."/>
            <person name="Wang G."/>
        </authorList>
    </citation>
    <scope>NUCLEOTIDE SEQUENCE [LARGE SCALE GENOMIC DNA]</scope>
    <source>
        <strain evidence="2 3">CCUG 47968</strain>
    </source>
</reference>
<comment type="caution">
    <text evidence="2">The sequence shown here is derived from an EMBL/GenBank/DDBJ whole genome shotgun (WGS) entry which is preliminary data.</text>
</comment>
<dbReference type="OrthoDB" id="9803287at2"/>
<evidence type="ECO:0000313" key="3">
    <source>
        <dbReference type="Proteomes" id="UP000028826"/>
    </source>
</evidence>
<dbReference type="InterPro" id="IPR008927">
    <property type="entry name" value="6-PGluconate_DH-like_C_sf"/>
</dbReference>
<dbReference type="InterPro" id="IPR022694">
    <property type="entry name" value="3-OHacyl-CoA_DH"/>
</dbReference>
<dbReference type="GO" id="GO:0070403">
    <property type="term" value="F:NAD+ binding"/>
    <property type="evidence" value="ECO:0007669"/>
    <property type="project" value="InterPro"/>
</dbReference>
<proteinExistence type="predicted"/>
<dbReference type="Pfam" id="PF02737">
    <property type="entry name" value="3HCDH_N"/>
    <property type="match status" value="1"/>
</dbReference>
<dbReference type="SUPFAM" id="SSF48179">
    <property type="entry name" value="6-phosphogluconate dehydrogenase C-terminal domain-like"/>
    <property type="match status" value="1"/>
</dbReference>
<dbReference type="eggNOG" id="COG1250">
    <property type="taxonomic scope" value="Bacteria"/>
</dbReference>
<dbReference type="GO" id="GO:0006631">
    <property type="term" value="P:fatty acid metabolic process"/>
    <property type="evidence" value="ECO:0007669"/>
    <property type="project" value="InterPro"/>
</dbReference>
<dbReference type="EMBL" id="JGYG01000004">
    <property type="protein sequence ID" value="KFI30042.1"/>
    <property type="molecule type" value="Genomic_DNA"/>
</dbReference>
<dbReference type="InterPro" id="IPR006108">
    <property type="entry name" value="3HC_DH_C"/>
</dbReference>
<sequence length="309" mass="33034">MSALERASVAVIGCGLIGISWAALLRFHGHDVIAWDPSDAARENMAEAMEHPLAQLRELGGGQTATGRFSIAPTLQQAVRTAQIVQENGPERLEVKRALYRDIFAAAPTDAIISSSTSSLIWRDLAAEAGTDARRIVTAHPFNPPHLMPLVELFAADDAVRQRAAAFYRGLGREVVSLRKDAVGHIANRLASALWREAVHIVAEGIADVEDVDRALVHGPGLRWSVVGAHMGYHLGGGAGGMAHYLDHLGASQERRWASLGQPALTEAVKEKLIAGIGAETRGRSIQDLETARDAQLIAILKAKGGLDV</sequence>
<dbReference type="PIRSF" id="PIRSF000105">
    <property type="entry name" value="HCDH"/>
    <property type="match status" value="1"/>
</dbReference>
<evidence type="ECO:0000256" key="1">
    <source>
        <dbReference type="ARBA" id="ARBA00023002"/>
    </source>
</evidence>
<protein>
    <submittedName>
        <fullName evidence="2">3-hydroxyacyl-CoA dehydrogenase</fullName>
    </submittedName>
</protein>
<gene>
    <name evidence="2" type="ORF">CN97_15035</name>
</gene>
<dbReference type="Pfam" id="PF00725">
    <property type="entry name" value="3HCDH"/>
    <property type="match status" value="1"/>
</dbReference>
<dbReference type="AlphaFoldDB" id="A0A086Y6Z2"/>
<dbReference type="InterPro" id="IPR006176">
    <property type="entry name" value="3-OHacyl-CoA_DH_NAD-bd"/>
</dbReference>
<dbReference type="PANTHER" id="PTHR48075:SF5">
    <property type="entry name" value="3-HYDROXYBUTYRYL-COA DEHYDROGENASE"/>
    <property type="match status" value="1"/>
</dbReference>
<dbReference type="Gene3D" id="1.10.1040.10">
    <property type="entry name" value="N-(1-d-carboxylethyl)-l-norvaline Dehydrogenase, domain 2"/>
    <property type="match status" value="1"/>
</dbReference>
<dbReference type="PANTHER" id="PTHR48075">
    <property type="entry name" value="3-HYDROXYACYL-COA DEHYDROGENASE FAMILY PROTEIN"/>
    <property type="match status" value="1"/>
</dbReference>
<dbReference type="RefSeq" id="WP_035710165.1">
    <property type="nucleotide sequence ID" value="NZ_CAMIFG010000029.1"/>
</dbReference>
<organism evidence="2 3">
    <name type="scientific">Haematobacter massiliensis</name>
    <dbReference type="NCBI Taxonomy" id="195105"/>
    <lineage>
        <taxon>Bacteria</taxon>
        <taxon>Pseudomonadati</taxon>
        <taxon>Pseudomonadota</taxon>
        <taxon>Alphaproteobacteria</taxon>
        <taxon>Rhodobacterales</taxon>
        <taxon>Paracoccaceae</taxon>
        <taxon>Haematobacter</taxon>
    </lineage>
</organism>
<dbReference type="InterPro" id="IPR013328">
    <property type="entry name" value="6PGD_dom2"/>
</dbReference>
<dbReference type="Gene3D" id="3.40.50.720">
    <property type="entry name" value="NAD(P)-binding Rossmann-like Domain"/>
    <property type="match status" value="1"/>
</dbReference>
<accession>A0A086Y6Z2</accession>
<evidence type="ECO:0000313" key="2">
    <source>
        <dbReference type="EMBL" id="KFI30042.1"/>
    </source>
</evidence>
<dbReference type="SUPFAM" id="SSF51735">
    <property type="entry name" value="NAD(P)-binding Rossmann-fold domains"/>
    <property type="match status" value="1"/>
</dbReference>
<dbReference type="Proteomes" id="UP000028826">
    <property type="component" value="Unassembled WGS sequence"/>
</dbReference>
<keyword evidence="3" id="KW-1185">Reference proteome</keyword>
<dbReference type="STRING" id="195105.CN97_15035"/>
<name>A0A086Y6Z2_9RHOB</name>
<dbReference type="GO" id="GO:0016616">
    <property type="term" value="F:oxidoreductase activity, acting on the CH-OH group of donors, NAD or NADP as acceptor"/>
    <property type="evidence" value="ECO:0007669"/>
    <property type="project" value="InterPro"/>
</dbReference>
<dbReference type="InterPro" id="IPR036291">
    <property type="entry name" value="NAD(P)-bd_dom_sf"/>
</dbReference>